<name>A0A6H2C0L0_DOLFA</name>
<accession>A0A6H2C0L0</accession>
<feature type="compositionally biased region" description="Low complexity" evidence="2">
    <location>
        <begin position="111"/>
        <end position="124"/>
    </location>
</feature>
<evidence type="ECO:0000313" key="5">
    <source>
        <dbReference type="Proteomes" id="UP000502433"/>
    </source>
</evidence>
<evidence type="ECO:0000256" key="2">
    <source>
        <dbReference type="SAM" id="MobiDB-lite"/>
    </source>
</evidence>
<protein>
    <submittedName>
        <fullName evidence="4">Uncharacterized protein</fullName>
    </submittedName>
</protein>
<reference evidence="4 5" key="1">
    <citation type="submission" date="2020-04" db="EMBL/GenBank/DDBJ databases">
        <title>Genome-Wide Identification of 5-Methylcytosine Sites in Bacterial Genomes By High-Throughput Sequencing of MspJI Restriction Fragments.</title>
        <authorList>
            <person name="Wu V."/>
        </authorList>
    </citation>
    <scope>NUCLEOTIDE SEQUENCE [LARGE SCALE GENOMIC DNA]</scope>
    <source>
        <strain evidence="4 5">CCAP 1403/13f</strain>
    </source>
</reference>
<dbReference type="RefSeq" id="WP_168696313.1">
    <property type="nucleotide sequence ID" value="NZ_CP051206.1"/>
</dbReference>
<evidence type="ECO:0000256" key="1">
    <source>
        <dbReference type="SAM" id="Coils"/>
    </source>
</evidence>
<dbReference type="Proteomes" id="UP000502433">
    <property type="component" value="Chromosome"/>
</dbReference>
<keyword evidence="3" id="KW-0472">Membrane</keyword>
<dbReference type="EMBL" id="CP051206">
    <property type="protein sequence ID" value="QJB45362.1"/>
    <property type="molecule type" value="Genomic_DNA"/>
</dbReference>
<feature type="coiled-coil region" evidence="1">
    <location>
        <begin position="39"/>
        <end position="66"/>
    </location>
</feature>
<organism evidence="4 5">
    <name type="scientific">Dolichospermum flos-aquae CCAP 1403/13F</name>
    <dbReference type="NCBI Taxonomy" id="315271"/>
    <lineage>
        <taxon>Bacteria</taxon>
        <taxon>Bacillati</taxon>
        <taxon>Cyanobacteriota</taxon>
        <taxon>Cyanophyceae</taxon>
        <taxon>Nostocales</taxon>
        <taxon>Aphanizomenonaceae</taxon>
        <taxon>Dolichospermum</taxon>
    </lineage>
</organism>
<evidence type="ECO:0000256" key="3">
    <source>
        <dbReference type="SAM" id="Phobius"/>
    </source>
</evidence>
<dbReference type="AlphaFoldDB" id="A0A6H2C0L0"/>
<keyword evidence="1" id="KW-0175">Coiled coil</keyword>
<proteinExistence type="predicted"/>
<evidence type="ECO:0000313" key="4">
    <source>
        <dbReference type="EMBL" id="QJB45362.1"/>
    </source>
</evidence>
<feature type="transmembrane region" description="Helical" evidence="3">
    <location>
        <begin position="180"/>
        <end position="202"/>
    </location>
</feature>
<gene>
    <name evidence="4" type="ORF">HGD76_15470</name>
</gene>
<feature type="compositionally biased region" description="Polar residues" evidence="2">
    <location>
        <begin position="135"/>
        <end position="147"/>
    </location>
</feature>
<keyword evidence="3" id="KW-0812">Transmembrane</keyword>
<reference evidence="4 5" key="2">
    <citation type="submission" date="2020-04" db="EMBL/GenBank/DDBJ databases">
        <authorList>
            <person name="Fomenkov A."/>
            <person name="Anton B.P."/>
            <person name="Roberts R.J."/>
        </authorList>
    </citation>
    <scope>NUCLEOTIDE SEQUENCE [LARGE SCALE GENOMIC DNA]</scope>
    <source>
        <strain evidence="4 5">CCAP 1403/13f</strain>
    </source>
</reference>
<sequence>METTTGSNYSQPPNNYPPSVPLWVYRELTAELQAVQSKLNVVTSHNQKLSQENQQLRQEITKVIESCLELKKLVETSAPSPPAPPCPHNEEEYLPQPTPRNHQEVRYTNKPTVTTAPPGQQPTTPRRKAVIKATPPQNGRQESVTPTKDVNFPVSEKVLIEEKKVRYSPNPQSQTKGLNGLWLVITIIFIMLTGFAAGYLIVRPLFQNQIQPATIKN</sequence>
<feature type="region of interest" description="Disordered" evidence="2">
    <location>
        <begin position="76"/>
        <end position="147"/>
    </location>
</feature>
<keyword evidence="3" id="KW-1133">Transmembrane helix</keyword>
<dbReference type="KEGG" id="dfs:HGD76_15470"/>